<organism evidence="10 11">
    <name type="scientific">Sparus aurata</name>
    <name type="common">Gilthead sea bream</name>
    <dbReference type="NCBI Taxonomy" id="8175"/>
    <lineage>
        <taxon>Eukaryota</taxon>
        <taxon>Metazoa</taxon>
        <taxon>Chordata</taxon>
        <taxon>Craniata</taxon>
        <taxon>Vertebrata</taxon>
        <taxon>Euteleostomi</taxon>
        <taxon>Actinopterygii</taxon>
        <taxon>Neopterygii</taxon>
        <taxon>Teleostei</taxon>
        <taxon>Neoteleostei</taxon>
        <taxon>Acanthomorphata</taxon>
        <taxon>Eupercaria</taxon>
        <taxon>Spariformes</taxon>
        <taxon>Sparidae</taxon>
        <taxon>Sparus</taxon>
    </lineage>
</organism>
<feature type="compositionally biased region" description="Low complexity" evidence="8">
    <location>
        <begin position="463"/>
        <end position="478"/>
    </location>
</feature>
<feature type="compositionally biased region" description="Basic and acidic residues" evidence="8">
    <location>
        <begin position="121"/>
        <end position="147"/>
    </location>
</feature>
<dbReference type="InterPro" id="IPR019544">
    <property type="entry name" value="Tetratricopeptide_SHNi-TPR_dom"/>
</dbReference>
<comment type="subcellular location">
    <subcellularLocation>
        <location evidence="1">Nucleus</location>
    </subcellularLocation>
</comment>
<dbReference type="PANTHER" id="PTHR15081">
    <property type="entry name" value="NUCLEAR AUTOANTIGENIC SPERM PROTEIN NASP -RELATED"/>
    <property type="match status" value="1"/>
</dbReference>
<dbReference type="PROSITE" id="PS50005">
    <property type="entry name" value="TPR"/>
    <property type="match status" value="1"/>
</dbReference>
<dbReference type="Pfam" id="PF10516">
    <property type="entry name" value="SHNi-TPR"/>
    <property type="match status" value="1"/>
</dbReference>
<dbReference type="InterPro" id="IPR051730">
    <property type="entry name" value="NASP-like"/>
</dbReference>
<keyword evidence="5" id="KW-0539">Nucleus</keyword>
<dbReference type="Ensembl" id="ENSSAUT00010061019.1">
    <property type="protein sequence ID" value="ENSSAUP00010058124.1"/>
    <property type="gene ID" value="ENSSAUG00010023745.1"/>
</dbReference>
<dbReference type="AlphaFoldDB" id="A0A671Y3L3"/>
<feature type="coiled-coil region" evidence="7">
    <location>
        <begin position="348"/>
        <end position="375"/>
    </location>
</feature>
<keyword evidence="4 6" id="KW-0802">TPR repeat</keyword>
<dbReference type="SUPFAM" id="SSF48452">
    <property type="entry name" value="TPR-like"/>
    <property type="match status" value="1"/>
</dbReference>
<dbReference type="Proteomes" id="UP000472265">
    <property type="component" value="Chromosome 11"/>
</dbReference>
<dbReference type="GeneTree" id="ENSGT00390000016650"/>
<keyword evidence="7" id="KW-0175">Coiled coil</keyword>
<feature type="compositionally biased region" description="Acidic residues" evidence="8">
    <location>
        <begin position="100"/>
        <end position="109"/>
    </location>
</feature>
<evidence type="ECO:0000256" key="6">
    <source>
        <dbReference type="PROSITE-ProRule" id="PRU00339"/>
    </source>
</evidence>
<dbReference type="PANTHER" id="PTHR15081:SF1">
    <property type="entry name" value="NUCLEAR AUTOANTIGENIC SPERM PROTEIN"/>
    <property type="match status" value="1"/>
</dbReference>
<reference evidence="10" key="1">
    <citation type="submission" date="2021-04" db="EMBL/GenBank/DDBJ databases">
        <authorList>
            <consortium name="Wellcome Sanger Institute Data Sharing"/>
        </authorList>
    </citation>
    <scope>NUCLEOTIDE SEQUENCE [LARGE SCALE GENOMIC DNA]</scope>
</reference>
<feature type="compositionally biased region" description="Polar residues" evidence="8">
    <location>
        <begin position="486"/>
        <end position="498"/>
    </location>
</feature>
<dbReference type="InterPro" id="IPR019734">
    <property type="entry name" value="TPR_rpt"/>
</dbReference>
<evidence type="ECO:0000259" key="9">
    <source>
        <dbReference type="Pfam" id="PF10516"/>
    </source>
</evidence>
<feature type="region of interest" description="Disordered" evidence="8">
    <location>
        <begin position="419"/>
        <end position="498"/>
    </location>
</feature>
<dbReference type="GO" id="GO:0042393">
    <property type="term" value="F:histone binding"/>
    <property type="evidence" value="ECO:0007669"/>
    <property type="project" value="TreeGrafter"/>
</dbReference>
<feature type="compositionally biased region" description="Basic and acidic residues" evidence="8">
    <location>
        <begin position="444"/>
        <end position="460"/>
    </location>
</feature>
<sequence>GFLNSSLNCDSFSAEEKPCSSSSVDVMEEAKKLIGTGNKHLVMGDVVSAVGVFQDACSMLAARYGDTADECGEAFFLCGKSLLELARMENSVLGNALEGVPEESEEEEQPSNSNIESANNLDEKTRDELRKQVYDAMAEEEKTEAGKENGVAESPVKHVNGSAEPPSSVQMADVNGEEKSPGAPVNGVKESLTPGKETVNGETTEAKQEDSKDEESKTDAEQEDEVGNLQLAWEMLEVAKVIYKRQEGKDDQLMAAQTYLKLGEVSAESGNYPQALEDFQECLSLQLKHLPPHSRLLAETHYHVATTLCYMDQYSQAIQHYNSSIKVIETRLAMLQEVIAAAEGTDGAAEEKVEMEELKQLLPDIREKVEDAKESQRTASAASQAIQQTLGGASTSSAFLCENGGPSSSSAFTTASQIPVKSSGSASSSKAASDISHLVRKKRKPEEESPVKDTDAKQAKQEASVNGSGDSSASNGNGVEEGKSQEPASQSSHVKSSA</sequence>
<evidence type="ECO:0000256" key="1">
    <source>
        <dbReference type="ARBA" id="ARBA00004123"/>
    </source>
</evidence>
<evidence type="ECO:0000256" key="7">
    <source>
        <dbReference type="SAM" id="Coils"/>
    </source>
</evidence>
<dbReference type="InterPro" id="IPR011990">
    <property type="entry name" value="TPR-like_helical_dom_sf"/>
</dbReference>
<comment type="similarity">
    <text evidence="2">Belongs to the NASP family.</text>
</comment>
<evidence type="ECO:0000256" key="2">
    <source>
        <dbReference type="ARBA" id="ARBA00008402"/>
    </source>
</evidence>
<proteinExistence type="inferred from homology"/>
<evidence type="ECO:0000256" key="5">
    <source>
        <dbReference type="ARBA" id="ARBA00023242"/>
    </source>
</evidence>
<feature type="domain" description="Tetratricopeptide SHNi-TPR" evidence="9">
    <location>
        <begin position="256"/>
        <end position="293"/>
    </location>
</feature>
<feature type="repeat" description="TPR" evidence="6">
    <location>
        <begin position="256"/>
        <end position="289"/>
    </location>
</feature>
<reference evidence="10" key="3">
    <citation type="submission" date="2025-09" db="UniProtKB">
        <authorList>
            <consortium name="Ensembl"/>
        </authorList>
    </citation>
    <scope>IDENTIFICATION</scope>
</reference>
<keyword evidence="3" id="KW-0677">Repeat</keyword>
<reference evidence="10" key="2">
    <citation type="submission" date="2025-08" db="UniProtKB">
        <authorList>
            <consortium name="Ensembl"/>
        </authorList>
    </citation>
    <scope>IDENTIFICATION</scope>
</reference>
<dbReference type="SMART" id="SM00028">
    <property type="entry name" value="TPR"/>
    <property type="match status" value="2"/>
</dbReference>
<dbReference type="GO" id="GO:0034080">
    <property type="term" value="P:CENP-A containing chromatin assembly"/>
    <property type="evidence" value="ECO:0007669"/>
    <property type="project" value="TreeGrafter"/>
</dbReference>
<name>A0A671Y3L3_SPAAU</name>
<feature type="region of interest" description="Disordered" evidence="8">
    <location>
        <begin position="98"/>
        <end position="225"/>
    </location>
</feature>
<feature type="compositionally biased region" description="Low complexity" evidence="8">
    <location>
        <begin position="421"/>
        <end position="433"/>
    </location>
</feature>
<feature type="compositionally biased region" description="Basic and acidic residues" evidence="8">
    <location>
        <begin position="204"/>
        <end position="220"/>
    </location>
</feature>
<dbReference type="Gene3D" id="1.25.40.10">
    <property type="entry name" value="Tetratricopeptide repeat domain"/>
    <property type="match status" value="1"/>
</dbReference>
<evidence type="ECO:0000313" key="10">
    <source>
        <dbReference type="Ensembl" id="ENSSAUP00010058124.1"/>
    </source>
</evidence>
<evidence type="ECO:0000256" key="8">
    <source>
        <dbReference type="SAM" id="MobiDB-lite"/>
    </source>
</evidence>
<evidence type="ECO:0000313" key="11">
    <source>
        <dbReference type="Proteomes" id="UP000472265"/>
    </source>
</evidence>
<protein>
    <submittedName>
        <fullName evidence="10">Nuclear autoantigenic sperm protein (histone-binding)</fullName>
    </submittedName>
</protein>
<dbReference type="GO" id="GO:0006335">
    <property type="term" value="P:DNA replication-dependent chromatin assembly"/>
    <property type="evidence" value="ECO:0007669"/>
    <property type="project" value="TreeGrafter"/>
</dbReference>
<evidence type="ECO:0000256" key="3">
    <source>
        <dbReference type="ARBA" id="ARBA00022737"/>
    </source>
</evidence>
<keyword evidence="11" id="KW-1185">Reference proteome</keyword>
<evidence type="ECO:0000256" key="4">
    <source>
        <dbReference type="ARBA" id="ARBA00022803"/>
    </source>
</evidence>
<accession>A0A671Y3L3</accession>
<dbReference type="GO" id="GO:0005654">
    <property type="term" value="C:nucleoplasm"/>
    <property type="evidence" value="ECO:0007669"/>
    <property type="project" value="TreeGrafter"/>
</dbReference>
<gene>
    <name evidence="10" type="primary">nasp</name>
</gene>